<comment type="caution">
    <text evidence="8">The sequence shown here is derived from an EMBL/GenBank/DDBJ whole genome shotgun (WGS) entry which is preliminary data.</text>
</comment>
<sequence>MLTGTQIHLVPIDHGYCLPETLEDCTFDWLYWPQACQPYTSSTVDYIDSLDAEQDIAMLKFYGWDVLLECARTLCEEVFLEGVSAIMDSHLDMLKQ</sequence>
<reference evidence="8 9" key="1">
    <citation type="journal article" date="2023" name="Hortic Res">
        <title>Pangenome of water caltrop reveals structural variations and asymmetric subgenome divergence after allopolyploidization.</title>
        <authorList>
            <person name="Zhang X."/>
            <person name="Chen Y."/>
            <person name="Wang L."/>
            <person name="Yuan Y."/>
            <person name="Fang M."/>
            <person name="Shi L."/>
            <person name="Lu R."/>
            <person name="Comes H.P."/>
            <person name="Ma Y."/>
            <person name="Chen Y."/>
            <person name="Huang G."/>
            <person name="Zhou Y."/>
            <person name="Zheng Z."/>
            <person name="Qiu Y."/>
        </authorList>
    </citation>
    <scope>NUCLEOTIDE SEQUENCE [LARGE SCALE GENOMIC DNA]</scope>
    <source>
        <tissue evidence="8">Roots</tissue>
    </source>
</reference>
<keyword evidence="9" id="KW-1185">Reference proteome</keyword>
<dbReference type="AlphaFoldDB" id="A0AAN7GLD6"/>
<dbReference type="GO" id="GO:0004430">
    <property type="term" value="F:1-phosphatidylinositol 4-kinase activity"/>
    <property type="evidence" value="ECO:0007669"/>
    <property type="project" value="UniProtKB-EC"/>
</dbReference>
<dbReference type="Pfam" id="PF00454">
    <property type="entry name" value="PI3_PI4_kinase"/>
    <property type="match status" value="1"/>
</dbReference>
<dbReference type="GO" id="GO:0005524">
    <property type="term" value="F:ATP binding"/>
    <property type="evidence" value="ECO:0007669"/>
    <property type="project" value="UniProtKB-KW"/>
</dbReference>
<evidence type="ECO:0000256" key="6">
    <source>
        <dbReference type="ARBA" id="ARBA00022840"/>
    </source>
</evidence>
<dbReference type="Proteomes" id="UP001345219">
    <property type="component" value="Chromosome 12"/>
</dbReference>
<keyword evidence="6" id="KW-0067">ATP-binding</keyword>
<evidence type="ECO:0000256" key="2">
    <source>
        <dbReference type="ARBA" id="ARBA00012169"/>
    </source>
</evidence>
<organism evidence="8 9">
    <name type="scientific">Trapa incisa</name>
    <dbReference type="NCBI Taxonomy" id="236973"/>
    <lineage>
        <taxon>Eukaryota</taxon>
        <taxon>Viridiplantae</taxon>
        <taxon>Streptophyta</taxon>
        <taxon>Embryophyta</taxon>
        <taxon>Tracheophyta</taxon>
        <taxon>Spermatophyta</taxon>
        <taxon>Magnoliopsida</taxon>
        <taxon>eudicotyledons</taxon>
        <taxon>Gunneridae</taxon>
        <taxon>Pentapetalae</taxon>
        <taxon>rosids</taxon>
        <taxon>malvids</taxon>
        <taxon>Myrtales</taxon>
        <taxon>Lythraceae</taxon>
        <taxon>Trapa</taxon>
    </lineage>
</organism>
<evidence type="ECO:0000313" key="8">
    <source>
        <dbReference type="EMBL" id="KAK4748661.1"/>
    </source>
</evidence>
<evidence type="ECO:0000256" key="5">
    <source>
        <dbReference type="ARBA" id="ARBA00022777"/>
    </source>
</evidence>
<dbReference type="InterPro" id="IPR044571">
    <property type="entry name" value="P4KG1-8"/>
</dbReference>
<evidence type="ECO:0000256" key="1">
    <source>
        <dbReference type="ARBA" id="ARBA00008941"/>
    </source>
</evidence>
<keyword evidence="4" id="KW-0547">Nucleotide-binding</keyword>
<name>A0AAN7GLD6_9MYRT</name>
<accession>A0AAN7GLD6</accession>
<dbReference type="PANTHER" id="PTHR45800">
    <property type="entry name" value="PHOSPHATIDYLINOSITOL 4-KINASE GAMMA"/>
    <property type="match status" value="1"/>
</dbReference>
<dbReference type="EC" id="2.7.1.67" evidence="2"/>
<evidence type="ECO:0000313" key="9">
    <source>
        <dbReference type="Proteomes" id="UP001345219"/>
    </source>
</evidence>
<proteinExistence type="inferred from homology"/>
<feature type="domain" description="PI3K/PI4K catalytic" evidence="7">
    <location>
        <begin position="1"/>
        <end position="96"/>
    </location>
</feature>
<comment type="similarity">
    <text evidence="1">Belongs to the PI3/PI4-kinase family. Type II PI4K subfamily.</text>
</comment>
<gene>
    <name evidence="8" type="ORF">SAY87_015247</name>
</gene>
<keyword evidence="5" id="KW-0418">Kinase</keyword>
<dbReference type="PROSITE" id="PS50290">
    <property type="entry name" value="PI3_4_KINASE_3"/>
    <property type="match status" value="1"/>
</dbReference>
<protein>
    <recommendedName>
        <fullName evidence="2">1-phosphatidylinositol 4-kinase</fullName>
        <ecNumber evidence="2">2.7.1.67</ecNumber>
    </recommendedName>
</protein>
<evidence type="ECO:0000256" key="3">
    <source>
        <dbReference type="ARBA" id="ARBA00022679"/>
    </source>
</evidence>
<evidence type="ECO:0000256" key="4">
    <source>
        <dbReference type="ARBA" id="ARBA00022741"/>
    </source>
</evidence>
<dbReference type="PANTHER" id="PTHR45800:SF5">
    <property type="entry name" value="PHOSPHATIDYLINOSITOL 4-KINASE GAMMA 2"/>
    <property type="match status" value="1"/>
</dbReference>
<keyword evidence="3" id="KW-0808">Transferase</keyword>
<dbReference type="EMBL" id="JAXIOK010000019">
    <property type="protein sequence ID" value="KAK4748661.1"/>
    <property type="molecule type" value="Genomic_DNA"/>
</dbReference>
<evidence type="ECO:0000259" key="7">
    <source>
        <dbReference type="PROSITE" id="PS50290"/>
    </source>
</evidence>
<dbReference type="InterPro" id="IPR000403">
    <property type="entry name" value="PI3/4_kinase_cat_dom"/>
</dbReference>